<feature type="domain" description="N-acetyltransferase" evidence="1">
    <location>
        <begin position="88"/>
        <end position="237"/>
    </location>
</feature>
<proteinExistence type="predicted"/>
<protein>
    <submittedName>
        <fullName evidence="2">GNAT family N-acetyltransferase</fullName>
    </submittedName>
</protein>
<dbReference type="PROSITE" id="PS51186">
    <property type="entry name" value="GNAT"/>
    <property type="match status" value="1"/>
</dbReference>
<dbReference type="CDD" id="cd04301">
    <property type="entry name" value="NAT_SF"/>
    <property type="match status" value="1"/>
</dbReference>
<organism evidence="2 3">
    <name type="scientific">Actinotalea soli</name>
    <dbReference type="NCBI Taxonomy" id="2819234"/>
    <lineage>
        <taxon>Bacteria</taxon>
        <taxon>Bacillati</taxon>
        <taxon>Actinomycetota</taxon>
        <taxon>Actinomycetes</taxon>
        <taxon>Micrococcales</taxon>
        <taxon>Cellulomonadaceae</taxon>
        <taxon>Actinotalea</taxon>
    </lineage>
</organism>
<dbReference type="RefSeq" id="WP_208054118.1">
    <property type="nucleotide sequence ID" value="NZ_JAGEMK010000001.1"/>
</dbReference>
<dbReference type="InterPro" id="IPR016181">
    <property type="entry name" value="Acyl_CoA_acyltransferase"/>
</dbReference>
<dbReference type="SUPFAM" id="SSF55729">
    <property type="entry name" value="Acyl-CoA N-acyltransferases (Nat)"/>
    <property type="match status" value="1"/>
</dbReference>
<keyword evidence="3" id="KW-1185">Reference proteome</keyword>
<evidence type="ECO:0000259" key="1">
    <source>
        <dbReference type="PROSITE" id="PS51186"/>
    </source>
</evidence>
<accession>A0A939LSC8</accession>
<dbReference type="Pfam" id="PF00583">
    <property type="entry name" value="Acetyltransf_1"/>
    <property type="match status" value="1"/>
</dbReference>
<name>A0A939LSC8_9CELL</name>
<evidence type="ECO:0000313" key="2">
    <source>
        <dbReference type="EMBL" id="MBO1750467.1"/>
    </source>
</evidence>
<dbReference type="GO" id="GO:0016747">
    <property type="term" value="F:acyltransferase activity, transferring groups other than amino-acyl groups"/>
    <property type="evidence" value="ECO:0007669"/>
    <property type="project" value="InterPro"/>
</dbReference>
<comment type="caution">
    <text evidence="2">The sequence shown here is derived from an EMBL/GenBank/DDBJ whole genome shotgun (WGS) entry which is preliminary data.</text>
</comment>
<evidence type="ECO:0000313" key="3">
    <source>
        <dbReference type="Proteomes" id="UP000664209"/>
    </source>
</evidence>
<dbReference type="InterPro" id="IPR000182">
    <property type="entry name" value="GNAT_dom"/>
</dbReference>
<sequence length="237" mass="24763">MLVAPDQAAVLVTLEREQATVLMGRGTASAAVGLAARWAAQTGRAGWMSLPRPVDVPPALLDDLGLRPFSTWDWLSCASPPPVVPGESEVELLEPEDDAAIRDCLDAANPTTSASPGTGLGTWWGVRAPDAVDGRLLGVLSVVHRPGDPDATDRSWHLRGLSVRPESRNAGWGRALTAAVLRSALTAHDGAAPEADWVSLGMYADNAAARRVYEGLGFAVDAEFASFGPAGADRPPA</sequence>
<dbReference type="EMBL" id="JAGEMK010000001">
    <property type="protein sequence ID" value="MBO1750467.1"/>
    <property type="molecule type" value="Genomic_DNA"/>
</dbReference>
<reference evidence="2" key="1">
    <citation type="submission" date="2021-03" db="EMBL/GenBank/DDBJ databases">
        <title>Actinotalea soli sp. nov., isolated from soil.</title>
        <authorList>
            <person name="Ping W."/>
            <person name="Zhang J."/>
        </authorList>
    </citation>
    <scope>NUCLEOTIDE SEQUENCE</scope>
    <source>
        <strain evidence="2">BY-33</strain>
    </source>
</reference>
<dbReference type="AlphaFoldDB" id="A0A939LSC8"/>
<dbReference type="Gene3D" id="3.40.630.30">
    <property type="match status" value="1"/>
</dbReference>
<gene>
    <name evidence="2" type="ORF">J4G33_01465</name>
</gene>
<dbReference type="Proteomes" id="UP000664209">
    <property type="component" value="Unassembled WGS sequence"/>
</dbReference>